<sequence length="105" mass="11655">MTVPELETLLKSLLKGEFSSLTISFNDSNAPNYSTVQKHAEGWPDWDNHTDWVSDEERARAIETNSWWNVHWYPDTPVGFCSISASTLPALIAGLCALGDGKSVE</sequence>
<keyword evidence="2" id="KW-1185">Reference proteome</keyword>
<evidence type="ECO:0000313" key="1">
    <source>
        <dbReference type="EMBL" id="MET3868600.1"/>
    </source>
</evidence>
<accession>A0ABV2NQ24</accession>
<proteinExistence type="predicted"/>
<protein>
    <submittedName>
        <fullName evidence="1">Uncharacterized protein</fullName>
    </submittedName>
</protein>
<reference evidence="1 2" key="1">
    <citation type="submission" date="2024-06" db="EMBL/GenBank/DDBJ databases">
        <title>Genomics of switchgrass bacterial isolates.</title>
        <authorList>
            <person name="Shade A."/>
        </authorList>
    </citation>
    <scope>NUCLEOTIDE SEQUENCE [LARGE SCALE GENOMIC DNA]</scope>
    <source>
        <strain evidence="1 2">PvP084</strain>
    </source>
</reference>
<evidence type="ECO:0000313" key="2">
    <source>
        <dbReference type="Proteomes" id="UP001549119"/>
    </source>
</evidence>
<dbReference type="EMBL" id="JBEPNW010000002">
    <property type="protein sequence ID" value="MET3868600.1"/>
    <property type="molecule type" value="Genomic_DNA"/>
</dbReference>
<organism evidence="1 2">
    <name type="scientific">Methylobacterium radiotolerans</name>
    <dbReference type="NCBI Taxonomy" id="31998"/>
    <lineage>
        <taxon>Bacteria</taxon>
        <taxon>Pseudomonadati</taxon>
        <taxon>Pseudomonadota</taxon>
        <taxon>Alphaproteobacteria</taxon>
        <taxon>Hyphomicrobiales</taxon>
        <taxon>Methylobacteriaceae</taxon>
        <taxon>Methylobacterium</taxon>
    </lineage>
</organism>
<name>A0ABV2NQ24_9HYPH</name>
<gene>
    <name evidence="1" type="ORF">ABIC20_005909</name>
</gene>
<comment type="caution">
    <text evidence="1">The sequence shown here is derived from an EMBL/GenBank/DDBJ whole genome shotgun (WGS) entry which is preliminary data.</text>
</comment>
<dbReference type="Proteomes" id="UP001549119">
    <property type="component" value="Unassembled WGS sequence"/>
</dbReference>
<dbReference type="RefSeq" id="WP_209650359.1">
    <property type="nucleotide sequence ID" value="NZ_JBEPNV010000001.1"/>
</dbReference>